<organism evidence="8 9">
    <name type="scientific">Coregonus suidteri</name>
    <dbReference type="NCBI Taxonomy" id="861788"/>
    <lineage>
        <taxon>Eukaryota</taxon>
        <taxon>Metazoa</taxon>
        <taxon>Chordata</taxon>
        <taxon>Craniata</taxon>
        <taxon>Vertebrata</taxon>
        <taxon>Euteleostomi</taxon>
        <taxon>Actinopterygii</taxon>
        <taxon>Neopterygii</taxon>
        <taxon>Teleostei</taxon>
        <taxon>Protacanthopterygii</taxon>
        <taxon>Salmoniformes</taxon>
        <taxon>Salmonidae</taxon>
        <taxon>Coregoninae</taxon>
        <taxon>Coregonus</taxon>
    </lineage>
</organism>
<evidence type="ECO:0000313" key="8">
    <source>
        <dbReference type="EMBL" id="KAK6313857.1"/>
    </source>
</evidence>
<dbReference type="GO" id="GO:0012505">
    <property type="term" value="C:endomembrane system"/>
    <property type="evidence" value="ECO:0007669"/>
    <property type="project" value="UniProtKB-SubCell"/>
</dbReference>
<dbReference type="InterPro" id="IPR035969">
    <property type="entry name" value="Rab-GAP_TBC_sf"/>
</dbReference>
<gene>
    <name evidence="8" type="ORF">J4Q44_G00153160</name>
</gene>
<feature type="transmembrane region" description="Helical" evidence="7">
    <location>
        <begin position="125"/>
        <end position="145"/>
    </location>
</feature>
<evidence type="ECO:0000256" key="4">
    <source>
        <dbReference type="ARBA" id="ARBA00022490"/>
    </source>
</evidence>
<evidence type="ECO:0000256" key="6">
    <source>
        <dbReference type="ARBA" id="ARBA00023329"/>
    </source>
</evidence>
<keyword evidence="7" id="KW-1133">Transmembrane helix</keyword>
<keyword evidence="5 7" id="KW-0472">Membrane</keyword>
<dbReference type="GO" id="GO:0005096">
    <property type="term" value="F:GTPase activator activity"/>
    <property type="evidence" value="ECO:0007669"/>
    <property type="project" value="UniProtKB-KW"/>
</dbReference>
<keyword evidence="4" id="KW-0963">Cytoplasm</keyword>
<protein>
    <submittedName>
        <fullName evidence="8">Uncharacterized protein</fullName>
    </submittedName>
</protein>
<evidence type="ECO:0000256" key="5">
    <source>
        <dbReference type="ARBA" id="ARBA00023136"/>
    </source>
</evidence>
<evidence type="ECO:0000256" key="2">
    <source>
        <dbReference type="ARBA" id="ARBA00004541"/>
    </source>
</evidence>
<dbReference type="EMBL" id="JAGTTL010000013">
    <property type="protein sequence ID" value="KAK6313857.1"/>
    <property type="molecule type" value="Genomic_DNA"/>
</dbReference>
<sequence length="187" mass="21070">MFQLESHVLPRRSETIPLGEEDEDFLSIAQAMEEIVEDPVDCYWMIKCFVNQFNNKFGDSIPHLVSSGVAQESGALFVCGGVSATEPSEEYRGLPYSLWFRRCFAGCLPESSLQRVWDKVISGSFKILVFVAVAILLSYTIMVMGTSRPEGVVNFLCKQVPQENTDAIVTKAIELWHKYCCTRMHSV</sequence>
<dbReference type="PANTHER" id="PTHR13530">
    <property type="entry name" value="TBC1 DOMAIN FAMILY MEMBER 7"/>
    <property type="match status" value="1"/>
</dbReference>
<dbReference type="FunFam" id="1.10.472.80:FF:000028">
    <property type="entry name" value="TBC1 domain family member 7"/>
    <property type="match status" value="1"/>
</dbReference>
<comment type="subcellular location">
    <subcellularLocation>
        <location evidence="2">Cytoplasmic vesicle</location>
    </subcellularLocation>
    <subcellularLocation>
        <location evidence="1">Endomembrane system</location>
    </subcellularLocation>
</comment>
<dbReference type="GO" id="GO:0031410">
    <property type="term" value="C:cytoplasmic vesicle"/>
    <property type="evidence" value="ECO:0007669"/>
    <property type="project" value="UniProtKB-SubCell"/>
</dbReference>
<accession>A0AAN8LSS5</accession>
<evidence type="ECO:0000256" key="3">
    <source>
        <dbReference type="ARBA" id="ARBA00022468"/>
    </source>
</evidence>
<proteinExistence type="predicted"/>
<dbReference type="InterPro" id="IPR043039">
    <property type="entry name" value="TBC1D7_dom2"/>
</dbReference>
<name>A0AAN8LSS5_9TELE</name>
<keyword evidence="9" id="KW-1185">Reference proteome</keyword>
<dbReference type="Gene3D" id="1.10.472.80">
    <property type="entry name" value="Ypt/Rab-GAP domain of gyp1p, domain 3"/>
    <property type="match status" value="1"/>
</dbReference>
<keyword evidence="7" id="KW-0812">Transmembrane</keyword>
<evidence type="ECO:0000256" key="1">
    <source>
        <dbReference type="ARBA" id="ARBA00004308"/>
    </source>
</evidence>
<dbReference type="AlphaFoldDB" id="A0AAN8LSS5"/>
<keyword evidence="3" id="KW-0343">GTPase activation</keyword>
<comment type="caution">
    <text evidence="8">The sequence shown here is derived from an EMBL/GenBank/DDBJ whole genome shotgun (WGS) entry which is preliminary data.</text>
</comment>
<dbReference type="Proteomes" id="UP001356427">
    <property type="component" value="Unassembled WGS sequence"/>
</dbReference>
<dbReference type="SUPFAM" id="SSF47923">
    <property type="entry name" value="Ypt/Rab-GAP domain of gyp1p"/>
    <property type="match status" value="1"/>
</dbReference>
<reference evidence="8 9" key="1">
    <citation type="submission" date="2021-04" db="EMBL/GenBank/DDBJ databases">
        <authorList>
            <person name="De Guttry C."/>
            <person name="Zahm M."/>
            <person name="Klopp C."/>
            <person name="Cabau C."/>
            <person name="Louis A."/>
            <person name="Berthelot C."/>
            <person name="Parey E."/>
            <person name="Roest Crollius H."/>
            <person name="Montfort J."/>
            <person name="Robinson-Rechavi M."/>
            <person name="Bucao C."/>
            <person name="Bouchez O."/>
            <person name="Gislard M."/>
            <person name="Lluch J."/>
            <person name="Milhes M."/>
            <person name="Lampietro C."/>
            <person name="Lopez Roques C."/>
            <person name="Donnadieu C."/>
            <person name="Braasch I."/>
            <person name="Desvignes T."/>
            <person name="Postlethwait J."/>
            <person name="Bobe J."/>
            <person name="Wedekind C."/>
            <person name="Guiguen Y."/>
        </authorList>
    </citation>
    <scope>NUCLEOTIDE SEQUENCE [LARGE SCALE GENOMIC DNA]</scope>
    <source>
        <strain evidence="8">Cs_M1</strain>
        <tissue evidence="8">Blood</tissue>
    </source>
</reference>
<keyword evidence="6" id="KW-0968">Cytoplasmic vesicle</keyword>
<dbReference type="PANTHER" id="PTHR13530:SF3">
    <property type="entry name" value="TBC1 DOMAIN FAMILY MEMBER 7"/>
    <property type="match status" value="1"/>
</dbReference>
<dbReference type="Gene3D" id="1.10.8.680">
    <property type="entry name" value="Ypt/Rab-GAP domain of gyp1p, domain 2"/>
    <property type="match status" value="1"/>
</dbReference>
<evidence type="ECO:0000313" key="9">
    <source>
        <dbReference type="Proteomes" id="UP001356427"/>
    </source>
</evidence>
<dbReference type="GO" id="GO:0032007">
    <property type="term" value="P:negative regulation of TOR signaling"/>
    <property type="evidence" value="ECO:0007669"/>
    <property type="project" value="TreeGrafter"/>
</dbReference>
<evidence type="ECO:0000256" key="7">
    <source>
        <dbReference type="SAM" id="Phobius"/>
    </source>
</evidence>
<dbReference type="InterPro" id="IPR039842">
    <property type="entry name" value="TBC1D7"/>
</dbReference>